<sequence length="350" mass="38768">MVIYHHFDVIIQENEGSAVELLQLRYFLEVAESEHVTHSAQKLRVSQPSLTQAISRLERELGVQLFEPEGRGIRLTEAGRFYSKRIAKAVGEIDSATSELARFDEERSSIVRINVVSASNIVVDAVAEWRTQHPAAKFQIVSSETASKVEPCDIEVRMQTGKTPEAKGARLFKERIMLAVPTTNGDETEERALRETKEPDAGFRDNPEKGERPGGEERDIAASDALANGRGEAISLAQMQNSGFIMLAGSRNISNLCLSQCAKLGFRPTIAFESDNPSVVRKMIGLGLGVGFWPEHSWGELGAGARLAPILEPGFVRTIEVARTRHGGSNEQADEFYSFLLQRFEARWNI</sequence>
<keyword evidence="2" id="KW-0805">Transcription regulation</keyword>
<dbReference type="SUPFAM" id="SSF46785">
    <property type="entry name" value="Winged helix' DNA-binding domain"/>
    <property type="match status" value="1"/>
</dbReference>
<dbReference type="GO" id="GO:0032993">
    <property type="term" value="C:protein-DNA complex"/>
    <property type="evidence" value="ECO:0007669"/>
    <property type="project" value="TreeGrafter"/>
</dbReference>
<dbReference type="PANTHER" id="PTHR30346">
    <property type="entry name" value="TRANSCRIPTIONAL DUAL REGULATOR HCAR-RELATED"/>
    <property type="match status" value="1"/>
</dbReference>
<keyword evidence="4" id="KW-0804">Transcription</keyword>
<name>A0A369LJL4_9ACTN</name>
<evidence type="ECO:0000259" key="6">
    <source>
        <dbReference type="PROSITE" id="PS50931"/>
    </source>
</evidence>
<dbReference type="GO" id="GO:0003700">
    <property type="term" value="F:DNA-binding transcription factor activity"/>
    <property type="evidence" value="ECO:0007669"/>
    <property type="project" value="InterPro"/>
</dbReference>
<feature type="compositionally biased region" description="Basic and acidic residues" evidence="5">
    <location>
        <begin position="190"/>
        <end position="219"/>
    </location>
</feature>
<evidence type="ECO:0000313" key="7">
    <source>
        <dbReference type="EMBL" id="RDB58426.1"/>
    </source>
</evidence>
<evidence type="ECO:0000256" key="1">
    <source>
        <dbReference type="ARBA" id="ARBA00009437"/>
    </source>
</evidence>
<dbReference type="InterPro" id="IPR036388">
    <property type="entry name" value="WH-like_DNA-bd_sf"/>
</dbReference>
<keyword evidence="3" id="KW-0238">DNA-binding</keyword>
<evidence type="ECO:0000256" key="5">
    <source>
        <dbReference type="SAM" id="MobiDB-lite"/>
    </source>
</evidence>
<dbReference type="InterPro" id="IPR005119">
    <property type="entry name" value="LysR_subst-bd"/>
</dbReference>
<dbReference type="GO" id="GO:0003677">
    <property type="term" value="F:DNA binding"/>
    <property type="evidence" value="ECO:0007669"/>
    <property type="project" value="UniProtKB-KW"/>
</dbReference>
<dbReference type="InterPro" id="IPR000847">
    <property type="entry name" value="LysR_HTH_N"/>
</dbReference>
<accession>A0A369LJL4</accession>
<organism evidence="7 8">
    <name type="scientific">Slackia isoflavoniconvertens</name>
    <dbReference type="NCBI Taxonomy" id="572010"/>
    <lineage>
        <taxon>Bacteria</taxon>
        <taxon>Bacillati</taxon>
        <taxon>Actinomycetota</taxon>
        <taxon>Coriobacteriia</taxon>
        <taxon>Eggerthellales</taxon>
        <taxon>Eggerthellaceae</taxon>
        <taxon>Slackia</taxon>
    </lineage>
</organism>
<feature type="region of interest" description="Disordered" evidence="5">
    <location>
        <begin position="182"/>
        <end position="219"/>
    </location>
</feature>
<dbReference type="EMBL" id="PPTO01000008">
    <property type="protein sequence ID" value="RDB58426.1"/>
    <property type="molecule type" value="Genomic_DNA"/>
</dbReference>
<comment type="similarity">
    <text evidence="1">Belongs to the LysR transcriptional regulatory family.</text>
</comment>
<dbReference type="Pfam" id="PF00126">
    <property type="entry name" value="HTH_1"/>
    <property type="match status" value="1"/>
</dbReference>
<dbReference type="PANTHER" id="PTHR30346:SF28">
    <property type="entry name" value="HTH-TYPE TRANSCRIPTIONAL REGULATOR CYNR"/>
    <property type="match status" value="1"/>
</dbReference>
<evidence type="ECO:0000256" key="4">
    <source>
        <dbReference type="ARBA" id="ARBA00023163"/>
    </source>
</evidence>
<evidence type="ECO:0000256" key="2">
    <source>
        <dbReference type="ARBA" id="ARBA00023015"/>
    </source>
</evidence>
<dbReference type="PROSITE" id="PS50931">
    <property type="entry name" value="HTH_LYSR"/>
    <property type="match status" value="1"/>
</dbReference>
<dbReference type="Pfam" id="PF03466">
    <property type="entry name" value="LysR_substrate"/>
    <property type="match status" value="1"/>
</dbReference>
<dbReference type="FunFam" id="1.10.10.10:FF:000001">
    <property type="entry name" value="LysR family transcriptional regulator"/>
    <property type="match status" value="1"/>
</dbReference>
<dbReference type="InterPro" id="IPR036390">
    <property type="entry name" value="WH_DNA-bd_sf"/>
</dbReference>
<dbReference type="Gene3D" id="1.10.10.10">
    <property type="entry name" value="Winged helix-like DNA-binding domain superfamily/Winged helix DNA-binding domain"/>
    <property type="match status" value="1"/>
</dbReference>
<evidence type="ECO:0000313" key="8">
    <source>
        <dbReference type="Proteomes" id="UP000253975"/>
    </source>
</evidence>
<evidence type="ECO:0000256" key="3">
    <source>
        <dbReference type="ARBA" id="ARBA00023125"/>
    </source>
</evidence>
<dbReference type="SUPFAM" id="SSF53850">
    <property type="entry name" value="Periplasmic binding protein-like II"/>
    <property type="match status" value="1"/>
</dbReference>
<dbReference type="CDD" id="cd05466">
    <property type="entry name" value="PBP2_LTTR_substrate"/>
    <property type="match status" value="1"/>
</dbReference>
<dbReference type="PRINTS" id="PR00039">
    <property type="entry name" value="HTHLYSR"/>
</dbReference>
<dbReference type="Proteomes" id="UP000253975">
    <property type="component" value="Unassembled WGS sequence"/>
</dbReference>
<proteinExistence type="inferred from homology"/>
<dbReference type="AlphaFoldDB" id="A0A369LJL4"/>
<gene>
    <name evidence="7" type="ORF">C1881_05880</name>
</gene>
<comment type="caution">
    <text evidence="7">The sequence shown here is derived from an EMBL/GenBank/DDBJ whole genome shotgun (WGS) entry which is preliminary data.</text>
</comment>
<protein>
    <submittedName>
        <fullName evidence="7">LysR family transcriptional regulator</fullName>
    </submittedName>
</protein>
<feature type="domain" description="HTH lysR-type" evidence="6">
    <location>
        <begin position="19"/>
        <end position="76"/>
    </location>
</feature>
<dbReference type="Gene3D" id="3.40.190.290">
    <property type="match status" value="1"/>
</dbReference>
<reference evidence="7 8" key="1">
    <citation type="journal article" date="2018" name="Elife">
        <title>Discovery and characterization of a prevalent human gut bacterial enzyme sufficient for the inactivation of a family of plant toxins.</title>
        <authorList>
            <person name="Koppel N."/>
            <person name="Bisanz J.E."/>
            <person name="Pandelia M.E."/>
            <person name="Turnbaugh P.J."/>
            <person name="Balskus E.P."/>
        </authorList>
    </citation>
    <scope>NUCLEOTIDE SEQUENCE [LARGE SCALE GENOMIC DNA]</scope>
    <source>
        <strain evidence="7 8">OB21 GAM31</strain>
    </source>
</reference>